<dbReference type="EMBL" id="JARKIB010000583">
    <property type="protein sequence ID" value="KAJ7698794.1"/>
    <property type="molecule type" value="Genomic_DNA"/>
</dbReference>
<sequence>MEGQIHQLLINCGLDPIAVLEALGVTRSVISGSVPVAAMFPGQFEPNDVDIYTAEPEETAMLAIFRDQLNFTVVKQARIVYPKHMAISRIYWLTEGKAKVNLIIVKGGNALAAIFQFHSTLVMNAISVDGLFCAYPELTLKGMSLVNSSFIVGEEQEKRAAICIEKYESRGFAFITEYKITEVGELTDHKCRENANCPGTVRRLEDGHSLFYPLNAHKEEEDRKADATFYTEDGLNTVEWCLGGRECYGEDAWTQGFVTSMVLKEDGEH</sequence>
<proteinExistence type="predicted"/>
<gene>
    <name evidence="1" type="ORF">B0H16DRAFT_1749579</name>
</gene>
<evidence type="ECO:0000313" key="1">
    <source>
        <dbReference type="EMBL" id="KAJ7698794.1"/>
    </source>
</evidence>
<reference evidence="1" key="1">
    <citation type="submission" date="2023-03" db="EMBL/GenBank/DDBJ databases">
        <title>Massive genome expansion in bonnet fungi (Mycena s.s.) driven by repeated elements and novel gene families across ecological guilds.</title>
        <authorList>
            <consortium name="Lawrence Berkeley National Laboratory"/>
            <person name="Harder C.B."/>
            <person name="Miyauchi S."/>
            <person name="Viragh M."/>
            <person name="Kuo A."/>
            <person name="Thoen E."/>
            <person name="Andreopoulos B."/>
            <person name="Lu D."/>
            <person name="Skrede I."/>
            <person name="Drula E."/>
            <person name="Henrissat B."/>
            <person name="Morin E."/>
            <person name="Kohler A."/>
            <person name="Barry K."/>
            <person name="LaButti K."/>
            <person name="Morin E."/>
            <person name="Salamov A."/>
            <person name="Lipzen A."/>
            <person name="Mereny Z."/>
            <person name="Hegedus B."/>
            <person name="Baldrian P."/>
            <person name="Stursova M."/>
            <person name="Weitz H."/>
            <person name="Taylor A."/>
            <person name="Grigoriev I.V."/>
            <person name="Nagy L.G."/>
            <person name="Martin F."/>
            <person name="Kauserud H."/>
        </authorList>
    </citation>
    <scope>NUCLEOTIDE SEQUENCE</scope>
    <source>
        <strain evidence="1">CBHHK182m</strain>
    </source>
</reference>
<evidence type="ECO:0000313" key="2">
    <source>
        <dbReference type="Proteomes" id="UP001215598"/>
    </source>
</evidence>
<name>A0AAD7DTS4_9AGAR</name>
<dbReference type="AlphaFoldDB" id="A0AAD7DTS4"/>
<keyword evidence="2" id="KW-1185">Reference proteome</keyword>
<accession>A0AAD7DTS4</accession>
<comment type="caution">
    <text evidence="1">The sequence shown here is derived from an EMBL/GenBank/DDBJ whole genome shotgun (WGS) entry which is preliminary data.</text>
</comment>
<protein>
    <submittedName>
        <fullName evidence="1">Uncharacterized protein</fullName>
    </submittedName>
</protein>
<dbReference type="Proteomes" id="UP001215598">
    <property type="component" value="Unassembled WGS sequence"/>
</dbReference>
<organism evidence="1 2">
    <name type="scientific">Mycena metata</name>
    <dbReference type="NCBI Taxonomy" id="1033252"/>
    <lineage>
        <taxon>Eukaryota</taxon>
        <taxon>Fungi</taxon>
        <taxon>Dikarya</taxon>
        <taxon>Basidiomycota</taxon>
        <taxon>Agaricomycotina</taxon>
        <taxon>Agaricomycetes</taxon>
        <taxon>Agaricomycetidae</taxon>
        <taxon>Agaricales</taxon>
        <taxon>Marasmiineae</taxon>
        <taxon>Mycenaceae</taxon>
        <taxon>Mycena</taxon>
    </lineage>
</organism>